<sequence length="390" mass="42590">MTAATPEAPQLIHWTENGEERSARWRSESGMPPPKRVMLADDTLNADVAYRLACEGTALLWRGDFQNARQLLQALARRADHKLGGGGKGKKAKAVKAPATPTEAFHLHRQAQSQRARTLAMLVIPFDADYTIPLRRAPDAKLACNETYGRGEHPFVASLRELQGVIGAHEWRRTGVEIPALGARIHPHYGVFSPVRGEYVALVDEAPLPKGTQTAFDIGVGTGVLSAVLAKRGVKRIVATDQDPRALSCARENLARLDLDGQVELQKADLFPEGRAQLVVCNPPWVPARANSPIEHAVYDPDSRMLRGYLGGLRDHLAPGGEGWLILSDLAEHLGLRPREQLMEWIAAAGLKVLDRHDVRPTHPRAADATDPLHAARAAEVTSLWRLAAA</sequence>
<dbReference type="GO" id="GO:0003676">
    <property type="term" value="F:nucleic acid binding"/>
    <property type="evidence" value="ECO:0007669"/>
    <property type="project" value="InterPro"/>
</dbReference>
<keyword evidence="1 4" id="KW-0808">Transferase</keyword>
<dbReference type="InterPro" id="IPR050320">
    <property type="entry name" value="N5-glutamine_MTase"/>
</dbReference>
<dbReference type="Pfam" id="PF05175">
    <property type="entry name" value="MTS"/>
    <property type="match status" value="1"/>
</dbReference>
<dbReference type="InterPro" id="IPR002052">
    <property type="entry name" value="DNA_methylase_N6_adenine_CS"/>
</dbReference>
<evidence type="ECO:0000313" key="4">
    <source>
        <dbReference type="EMBL" id="SFV08457.1"/>
    </source>
</evidence>
<keyword evidence="5" id="KW-1185">Reference proteome</keyword>
<dbReference type="SUPFAM" id="SSF53335">
    <property type="entry name" value="S-adenosyl-L-methionine-dependent methyltransferases"/>
    <property type="match status" value="1"/>
</dbReference>
<protein>
    <submittedName>
        <fullName evidence="4">Methylase of polypeptide chain release factors</fullName>
    </submittedName>
</protein>
<proteinExistence type="predicted"/>
<evidence type="ECO:0000256" key="2">
    <source>
        <dbReference type="ARBA" id="ARBA00022691"/>
    </source>
</evidence>
<dbReference type="Proteomes" id="UP000199391">
    <property type="component" value="Unassembled WGS sequence"/>
</dbReference>
<dbReference type="GO" id="GO:0036009">
    <property type="term" value="F:protein-glutamine N-methyltransferase activity"/>
    <property type="evidence" value="ECO:0007669"/>
    <property type="project" value="TreeGrafter"/>
</dbReference>
<dbReference type="OrthoDB" id="267914at2"/>
<organism evidence="4 5">
    <name type="scientific">Pseudoduganella namucuonensis</name>
    <dbReference type="NCBI Taxonomy" id="1035707"/>
    <lineage>
        <taxon>Bacteria</taxon>
        <taxon>Pseudomonadati</taxon>
        <taxon>Pseudomonadota</taxon>
        <taxon>Betaproteobacteria</taxon>
        <taxon>Burkholderiales</taxon>
        <taxon>Oxalobacteraceae</taxon>
        <taxon>Telluria group</taxon>
        <taxon>Pseudoduganella</taxon>
    </lineage>
</organism>
<accession>A0A1I7LFL4</accession>
<dbReference type="InterPro" id="IPR007848">
    <property type="entry name" value="Small_mtfrase_dom"/>
</dbReference>
<dbReference type="PANTHER" id="PTHR18895">
    <property type="entry name" value="HEMK METHYLTRANSFERASE"/>
    <property type="match status" value="1"/>
</dbReference>
<dbReference type="PROSITE" id="PS00092">
    <property type="entry name" value="N6_MTASE"/>
    <property type="match status" value="1"/>
</dbReference>
<dbReference type="AlphaFoldDB" id="A0A1I7LFL4"/>
<name>A0A1I7LFL4_9BURK</name>
<dbReference type="EMBL" id="FPBO01000028">
    <property type="protein sequence ID" value="SFV08457.1"/>
    <property type="molecule type" value="Genomic_DNA"/>
</dbReference>
<evidence type="ECO:0000313" key="5">
    <source>
        <dbReference type="Proteomes" id="UP000199391"/>
    </source>
</evidence>
<dbReference type="RefSeq" id="WP_093558225.1">
    <property type="nucleotide sequence ID" value="NZ_FPBO01000028.1"/>
</dbReference>
<dbReference type="PANTHER" id="PTHR18895:SF74">
    <property type="entry name" value="MTRF1L RELEASE FACTOR GLUTAMINE METHYLTRANSFERASE"/>
    <property type="match status" value="1"/>
</dbReference>
<dbReference type="GO" id="GO:0032259">
    <property type="term" value="P:methylation"/>
    <property type="evidence" value="ECO:0007669"/>
    <property type="project" value="UniProtKB-KW"/>
</dbReference>
<evidence type="ECO:0000256" key="1">
    <source>
        <dbReference type="ARBA" id="ARBA00022603"/>
    </source>
</evidence>
<reference evidence="5" key="1">
    <citation type="submission" date="2016-10" db="EMBL/GenBank/DDBJ databases">
        <authorList>
            <person name="Varghese N."/>
            <person name="Submissions S."/>
        </authorList>
    </citation>
    <scope>NUCLEOTIDE SEQUENCE [LARGE SCALE GENOMIC DNA]</scope>
    <source>
        <strain evidence="5">CGMCC 1.11014</strain>
    </source>
</reference>
<feature type="domain" description="Methyltransferase small" evidence="3">
    <location>
        <begin position="187"/>
        <end position="290"/>
    </location>
</feature>
<evidence type="ECO:0000259" key="3">
    <source>
        <dbReference type="Pfam" id="PF05175"/>
    </source>
</evidence>
<dbReference type="InterPro" id="IPR029063">
    <property type="entry name" value="SAM-dependent_MTases_sf"/>
</dbReference>
<keyword evidence="1 4" id="KW-0489">Methyltransferase</keyword>
<dbReference type="Gene3D" id="3.40.50.150">
    <property type="entry name" value="Vaccinia Virus protein VP39"/>
    <property type="match status" value="1"/>
</dbReference>
<dbReference type="STRING" id="1035707.SAMN05216552_102872"/>
<gene>
    <name evidence="4" type="ORF">SAMN05216552_102872</name>
</gene>
<dbReference type="CDD" id="cd02440">
    <property type="entry name" value="AdoMet_MTases"/>
    <property type="match status" value="1"/>
</dbReference>
<keyword evidence="2" id="KW-0949">S-adenosyl-L-methionine</keyword>